<keyword evidence="6 10" id="KW-0573">Peptidoglycan synthesis</keyword>
<feature type="binding site" evidence="10">
    <location>
        <position position="163"/>
    </location>
    <ligand>
        <name>UDP-N-acetyl-alpha-D-glucosamine</name>
        <dbReference type="ChEBI" id="CHEBI:57705"/>
    </ligand>
</feature>
<keyword evidence="3 10" id="KW-0328">Glycosyltransferase</keyword>
<dbReference type="KEGG" id="hoh:Hoch_5292"/>
<evidence type="ECO:0000256" key="10">
    <source>
        <dbReference type="HAMAP-Rule" id="MF_00033"/>
    </source>
</evidence>
<feature type="domain" description="Glycosyltransferase family 28 N-terminal" evidence="11">
    <location>
        <begin position="2"/>
        <end position="140"/>
    </location>
</feature>
<feature type="binding site" evidence="10">
    <location>
        <position position="281"/>
    </location>
    <ligand>
        <name>UDP-N-acetyl-alpha-D-glucosamine</name>
        <dbReference type="ChEBI" id="CHEBI:57705"/>
    </ligand>
</feature>
<feature type="binding site" evidence="10">
    <location>
        <position position="226"/>
    </location>
    <ligand>
        <name>UDP-N-acetyl-alpha-D-glucosamine</name>
        <dbReference type="ChEBI" id="CHEBI:57705"/>
    </ligand>
</feature>
<dbReference type="STRING" id="502025.Hoch_5292"/>
<keyword evidence="1 10" id="KW-1003">Cell membrane</keyword>
<dbReference type="GO" id="GO:0005886">
    <property type="term" value="C:plasma membrane"/>
    <property type="evidence" value="ECO:0007669"/>
    <property type="project" value="UniProtKB-SubCell"/>
</dbReference>
<evidence type="ECO:0000259" key="11">
    <source>
        <dbReference type="Pfam" id="PF03033"/>
    </source>
</evidence>
<dbReference type="Pfam" id="PF03033">
    <property type="entry name" value="Glyco_transf_28"/>
    <property type="match status" value="1"/>
</dbReference>
<dbReference type="CAZy" id="GT28">
    <property type="family name" value="Glycosyltransferase Family 28"/>
</dbReference>
<evidence type="ECO:0000256" key="6">
    <source>
        <dbReference type="ARBA" id="ARBA00022984"/>
    </source>
</evidence>
<keyword evidence="14" id="KW-1185">Reference proteome</keyword>
<evidence type="ECO:0000256" key="5">
    <source>
        <dbReference type="ARBA" id="ARBA00022960"/>
    </source>
</evidence>
<accession>D0LXM2</accession>
<comment type="catalytic activity">
    <reaction evidence="10">
        <text>di-trans,octa-cis-undecaprenyl diphospho-N-acetyl-alpha-D-muramoyl-L-alanyl-D-glutamyl-meso-2,6-diaminopimeloyl-D-alanyl-D-alanine + UDP-N-acetyl-alpha-D-glucosamine = di-trans,octa-cis-undecaprenyl diphospho-[N-acetyl-alpha-D-glucosaminyl-(1-&gt;4)]-N-acetyl-alpha-D-muramoyl-L-alanyl-D-glutamyl-meso-2,6-diaminopimeloyl-D-alanyl-D-alanine + UDP + H(+)</text>
        <dbReference type="Rhea" id="RHEA:31227"/>
        <dbReference type="ChEBI" id="CHEBI:15378"/>
        <dbReference type="ChEBI" id="CHEBI:57705"/>
        <dbReference type="ChEBI" id="CHEBI:58223"/>
        <dbReference type="ChEBI" id="CHEBI:61387"/>
        <dbReference type="ChEBI" id="CHEBI:61388"/>
        <dbReference type="EC" id="2.4.1.227"/>
    </reaction>
</comment>
<feature type="binding site" evidence="10">
    <location>
        <position position="326"/>
    </location>
    <ligand>
        <name>UDP-N-acetyl-alpha-D-glucosamine</name>
        <dbReference type="ChEBI" id="CHEBI:57705"/>
    </ligand>
</feature>
<keyword evidence="9 10" id="KW-0961">Cell wall biogenesis/degradation</keyword>
<dbReference type="GO" id="GO:0008360">
    <property type="term" value="P:regulation of cell shape"/>
    <property type="evidence" value="ECO:0007669"/>
    <property type="project" value="UniProtKB-KW"/>
</dbReference>
<keyword evidence="7 10" id="KW-0472">Membrane</keyword>
<evidence type="ECO:0000256" key="3">
    <source>
        <dbReference type="ARBA" id="ARBA00022676"/>
    </source>
</evidence>
<dbReference type="HAMAP" id="MF_00033">
    <property type="entry name" value="MurG"/>
    <property type="match status" value="1"/>
</dbReference>
<keyword evidence="4 10" id="KW-0808">Transferase</keyword>
<evidence type="ECO:0000313" key="14">
    <source>
        <dbReference type="Proteomes" id="UP000001880"/>
    </source>
</evidence>
<gene>
    <name evidence="10" type="primary">murG</name>
    <name evidence="13" type="ordered locus">Hoch_5292</name>
</gene>
<feature type="binding site" evidence="10">
    <location>
        <position position="122"/>
    </location>
    <ligand>
        <name>UDP-N-acetyl-alpha-D-glucosamine</name>
        <dbReference type="ChEBI" id="CHEBI:57705"/>
    </ligand>
</feature>
<dbReference type="SUPFAM" id="SSF53756">
    <property type="entry name" value="UDP-Glycosyltransferase/glycogen phosphorylase"/>
    <property type="match status" value="1"/>
</dbReference>
<dbReference type="EMBL" id="CP001804">
    <property type="protein sequence ID" value="ACY17777.1"/>
    <property type="molecule type" value="Genomic_DNA"/>
</dbReference>
<dbReference type="eggNOG" id="COG0707">
    <property type="taxonomic scope" value="Bacteria"/>
</dbReference>
<dbReference type="GO" id="GO:0051301">
    <property type="term" value="P:cell division"/>
    <property type="evidence" value="ECO:0007669"/>
    <property type="project" value="UniProtKB-KW"/>
</dbReference>
<comment type="pathway">
    <text evidence="10">Cell wall biogenesis; peptidoglycan biosynthesis.</text>
</comment>
<dbReference type="UniPathway" id="UPA00219"/>
<feature type="binding site" evidence="10">
    <location>
        <begin position="8"/>
        <end position="10"/>
    </location>
    <ligand>
        <name>UDP-N-acetyl-alpha-D-glucosamine</name>
        <dbReference type="ChEBI" id="CHEBI:57705"/>
    </ligand>
</feature>
<organism evidence="13 14">
    <name type="scientific">Haliangium ochraceum (strain DSM 14365 / JCM 11303 / SMP-2)</name>
    <dbReference type="NCBI Taxonomy" id="502025"/>
    <lineage>
        <taxon>Bacteria</taxon>
        <taxon>Pseudomonadati</taxon>
        <taxon>Myxococcota</taxon>
        <taxon>Polyangia</taxon>
        <taxon>Haliangiales</taxon>
        <taxon>Kofleriaceae</taxon>
        <taxon>Haliangium</taxon>
    </lineage>
</organism>
<evidence type="ECO:0000256" key="4">
    <source>
        <dbReference type="ARBA" id="ARBA00022679"/>
    </source>
</evidence>
<dbReference type="Proteomes" id="UP000001880">
    <property type="component" value="Chromosome"/>
</dbReference>
<reference evidence="13 14" key="1">
    <citation type="journal article" date="2010" name="Stand. Genomic Sci.">
        <title>Complete genome sequence of Haliangium ochraceum type strain (SMP-2).</title>
        <authorList>
            <consortium name="US DOE Joint Genome Institute (JGI-PGF)"/>
            <person name="Ivanova N."/>
            <person name="Daum C."/>
            <person name="Lang E."/>
            <person name="Abt B."/>
            <person name="Kopitz M."/>
            <person name="Saunders E."/>
            <person name="Lapidus A."/>
            <person name="Lucas S."/>
            <person name="Glavina Del Rio T."/>
            <person name="Nolan M."/>
            <person name="Tice H."/>
            <person name="Copeland A."/>
            <person name="Cheng J.F."/>
            <person name="Chen F."/>
            <person name="Bruce D."/>
            <person name="Goodwin L."/>
            <person name="Pitluck S."/>
            <person name="Mavromatis K."/>
            <person name="Pati A."/>
            <person name="Mikhailova N."/>
            <person name="Chen A."/>
            <person name="Palaniappan K."/>
            <person name="Land M."/>
            <person name="Hauser L."/>
            <person name="Chang Y.J."/>
            <person name="Jeffries C.D."/>
            <person name="Detter J.C."/>
            <person name="Brettin T."/>
            <person name="Rohde M."/>
            <person name="Goker M."/>
            <person name="Bristow J."/>
            <person name="Markowitz V."/>
            <person name="Eisen J.A."/>
            <person name="Hugenholtz P."/>
            <person name="Kyrpides N.C."/>
            <person name="Klenk H.P."/>
        </authorList>
    </citation>
    <scope>NUCLEOTIDE SEQUENCE [LARGE SCALE GENOMIC DNA]</scope>
    <source>
        <strain evidence="14">DSM 14365 / CIP 107738 / JCM 11303 / AJ 13395 / SMP-2</strain>
    </source>
</reference>
<dbReference type="GO" id="GO:0051991">
    <property type="term" value="F:UDP-N-acetyl-D-glucosamine:N-acetylmuramoyl-L-alanyl-D-glutamyl-meso-2,6-diaminopimelyl-D-alanyl-D-alanine-diphosphoundecaprenol 4-beta-N-acetylglucosaminlytransferase activity"/>
    <property type="evidence" value="ECO:0007669"/>
    <property type="project" value="RHEA"/>
</dbReference>
<evidence type="ECO:0000256" key="8">
    <source>
        <dbReference type="ARBA" id="ARBA00023306"/>
    </source>
</evidence>
<dbReference type="GO" id="GO:0071555">
    <property type="term" value="P:cell wall organization"/>
    <property type="evidence" value="ECO:0007669"/>
    <property type="project" value="UniProtKB-KW"/>
</dbReference>
<dbReference type="PANTHER" id="PTHR21015:SF22">
    <property type="entry name" value="GLYCOSYLTRANSFERASE"/>
    <property type="match status" value="1"/>
</dbReference>
<keyword evidence="10" id="KW-0997">Cell inner membrane</keyword>
<comment type="function">
    <text evidence="10">Cell wall formation. Catalyzes the transfer of a GlcNAc subunit on undecaprenyl-pyrophosphoryl-MurNAc-pentapeptide (lipid intermediate I) to form undecaprenyl-pyrophosphoryl-MurNAc-(pentapeptide)GlcNAc (lipid intermediate II).</text>
</comment>
<comment type="caution">
    <text evidence="10">Lacks conserved residue(s) required for the propagation of feature annotation.</text>
</comment>
<dbReference type="InterPro" id="IPR004276">
    <property type="entry name" value="GlycoTrans_28_N"/>
</dbReference>
<name>D0LXM2_HALO1</name>
<evidence type="ECO:0000256" key="1">
    <source>
        <dbReference type="ARBA" id="ARBA00022475"/>
    </source>
</evidence>
<dbReference type="AlphaFoldDB" id="D0LXM2"/>
<dbReference type="PANTHER" id="PTHR21015">
    <property type="entry name" value="UDP-N-ACETYLGLUCOSAMINE--N-ACETYLMURAMYL-(PENTAPEPTIDE) PYROPHOSPHORYL-UNDECAPRENOL N-ACETYLGLUCOSAMINE TRANSFERASE 1"/>
    <property type="match status" value="1"/>
</dbReference>
<dbReference type="InterPro" id="IPR007235">
    <property type="entry name" value="Glyco_trans_28_C"/>
</dbReference>
<dbReference type="EC" id="2.4.1.227" evidence="10"/>
<protein>
    <recommendedName>
        <fullName evidence="10">UDP-N-acetylglucosamine--N-acetylmuramyl-(pentapeptide) pyrophosphoryl-undecaprenol N-acetylglucosamine transferase</fullName>
        <ecNumber evidence="10">2.4.1.227</ecNumber>
    </recommendedName>
    <alternativeName>
        <fullName evidence="10">Undecaprenyl-PP-MurNAc-pentapeptide-UDPGlcNAc GlcNAc transferase</fullName>
    </alternativeName>
</protein>
<dbReference type="GO" id="GO:0050511">
    <property type="term" value="F:undecaprenyldiphospho-muramoylpentapeptide beta-N-acetylglucosaminyltransferase activity"/>
    <property type="evidence" value="ECO:0007669"/>
    <property type="project" value="UniProtKB-UniRule"/>
</dbReference>
<keyword evidence="5 10" id="KW-0133">Cell shape</keyword>
<comment type="subcellular location">
    <subcellularLocation>
        <location evidence="10">Cell inner membrane</location>
        <topology evidence="10">Peripheral membrane protein</topology>
        <orientation evidence="10">Cytoplasmic side</orientation>
    </subcellularLocation>
</comment>
<keyword evidence="2 10" id="KW-0132">Cell division</keyword>
<dbReference type="GO" id="GO:0005975">
    <property type="term" value="P:carbohydrate metabolic process"/>
    <property type="evidence" value="ECO:0007669"/>
    <property type="project" value="InterPro"/>
</dbReference>
<proteinExistence type="inferred from homology"/>
<evidence type="ECO:0000313" key="13">
    <source>
        <dbReference type="EMBL" id="ACY17777.1"/>
    </source>
</evidence>
<evidence type="ECO:0000256" key="9">
    <source>
        <dbReference type="ARBA" id="ARBA00023316"/>
    </source>
</evidence>
<comment type="similarity">
    <text evidence="10">Belongs to the glycosyltransferase 28 family. MurG subfamily.</text>
</comment>
<dbReference type="GO" id="GO:0009252">
    <property type="term" value="P:peptidoglycan biosynthetic process"/>
    <property type="evidence" value="ECO:0007669"/>
    <property type="project" value="UniProtKB-UniRule"/>
</dbReference>
<keyword evidence="8 10" id="KW-0131">Cell cycle</keyword>
<sequence length="400" mass="40823">MLIAGGGTGGHLFPGVAVAEALRARAPEAEIHFVGTERGIEARVLPELGWPLSFIEVSGLKTVGIGGAVRGLARIPRAMMQSRALLRELAPEVVLGVGGYASGPVVLAARMQGLPTAILEQNSIPGLTNRILGRVVDAVFLSFASSERFFPARRVIASGNPIRQALLRTLGEVAAASPAAPEATGAGSASGADASASGADGAGGASGAGDIVDASEIVRVLVFGGSQGARALNELVPAAAALLAARGLRCSIEHQTGAAELEATQARYAEAGLDARCSAFIRDMATAYRGADIVVARAGATTVAELGIVGRPAVLIPYPYAADNHQELNAEALVEAGAARLHRQAELTPEGLADTLSELITTPVLRAQMAAAMQSLGRPEAADTVAAWCADQADQRAARR</sequence>
<evidence type="ECO:0000256" key="7">
    <source>
        <dbReference type="ARBA" id="ARBA00023136"/>
    </source>
</evidence>
<dbReference type="Gene3D" id="3.40.50.2000">
    <property type="entry name" value="Glycogen Phosphorylase B"/>
    <property type="match status" value="2"/>
</dbReference>
<dbReference type="Pfam" id="PF04101">
    <property type="entry name" value="Glyco_tran_28_C"/>
    <property type="match status" value="1"/>
</dbReference>
<evidence type="ECO:0000259" key="12">
    <source>
        <dbReference type="Pfam" id="PF04101"/>
    </source>
</evidence>
<dbReference type="InterPro" id="IPR006009">
    <property type="entry name" value="GlcNAc_MurG"/>
</dbReference>
<dbReference type="CDD" id="cd03785">
    <property type="entry name" value="GT28_MurG"/>
    <property type="match status" value="1"/>
</dbReference>
<dbReference type="HOGENOM" id="CLU_037404_2_1_7"/>
<evidence type="ECO:0000256" key="2">
    <source>
        <dbReference type="ARBA" id="ARBA00022618"/>
    </source>
</evidence>
<feature type="domain" description="Glycosyl transferase family 28 C-terminal" evidence="12">
    <location>
        <begin position="220"/>
        <end position="384"/>
    </location>
</feature>
<dbReference type="NCBIfam" id="TIGR01133">
    <property type="entry name" value="murG"/>
    <property type="match status" value="1"/>
</dbReference>